<keyword evidence="1" id="KW-0812">Transmembrane</keyword>
<accession>A0A1I0JB86</accession>
<dbReference type="OrthoDB" id="3425023at2"/>
<evidence type="ECO:0000256" key="1">
    <source>
        <dbReference type="SAM" id="Phobius"/>
    </source>
</evidence>
<evidence type="ECO:0000313" key="3">
    <source>
        <dbReference type="Proteomes" id="UP000199361"/>
    </source>
</evidence>
<reference evidence="2 3" key="1">
    <citation type="submission" date="2016-10" db="EMBL/GenBank/DDBJ databases">
        <authorList>
            <person name="de Groot N.N."/>
        </authorList>
    </citation>
    <scope>NUCLEOTIDE SEQUENCE [LARGE SCALE GENOMIC DNA]</scope>
    <source>
        <strain evidence="2 3">CGMCC 4.5598</strain>
    </source>
</reference>
<name>A0A1I0JB86_9ACTN</name>
<gene>
    <name evidence="2" type="ORF">SAMN05421811_105549</name>
</gene>
<feature type="transmembrane region" description="Helical" evidence="1">
    <location>
        <begin position="7"/>
        <end position="26"/>
    </location>
</feature>
<sequence>MARGWGWALASLVASVGVLLTGFTLFVELGPIAAVIVVLLAPIILCGFVVAHDVLRHRALSQEEALRLDREREHVRRTVDLVLDPELNAEQRLAVLDCHIPRLGRDPRASPLRERFVTVAELSPPGRALLERARRAVRVVQRSEAMRRHLLDVVANEVLLPRQVWEIARLLRVQHELQHEQDAARHGLVTDELRAVLDPQQEALDRSLAAVTARVEGLERYARRVQEADAALRAREALDNNHKYRALLAATDDAEGMAALTAHGDALEETLARSVREAIEAGQTLAV</sequence>
<proteinExistence type="predicted"/>
<dbReference type="RefSeq" id="WP_091082693.1">
    <property type="nucleotide sequence ID" value="NZ_FOHX01000005.1"/>
</dbReference>
<dbReference type="AlphaFoldDB" id="A0A1I0JB86"/>
<feature type="transmembrane region" description="Helical" evidence="1">
    <location>
        <begin position="32"/>
        <end position="51"/>
    </location>
</feature>
<keyword evidence="1" id="KW-1133">Transmembrane helix</keyword>
<dbReference type="Proteomes" id="UP000199361">
    <property type="component" value="Unassembled WGS sequence"/>
</dbReference>
<protein>
    <submittedName>
        <fullName evidence="2">Uncharacterized protein</fullName>
    </submittedName>
</protein>
<evidence type="ECO:0000313" key="2">
    <source>
        <dbReference type="EMBL" id="SEU06598.1"/>
    </source>
</evidence>
<keyword evidence="3" id="KW-1185">Reference proteome</keyword>
<dbReference type="STRING" id="568860.SAMN05421811_105549"/>
<dbReference type="EMBL" id="FOHX01000005">
    <property type="protein sequence ID" value="SEU06598.1"/>
    <property type="molecule type" value="Genomic_DNA"/>
</dbReference>
<organism evidence="2 3">
    <name type="scientific">Nonomuraea wenchangensis</name>
    <dbReference type="NCBI Taxonomy" id="568860"/>
    <lineage>
        <taxon>Bacteria</taxon>
        <taxon>Bacillati</taxon>
        <taxon>Actinomycetota</taxon>
        <taxon>Actinomycetes</taxon>
        <taxon>Streptosporangiales</taxon>
        <taxon>Streptosporangiaceae</taxon>
        <taxon>Nonomuraea</taxon>
    </lineage>
</organism>
<keyword evidence="1" id="KW-0472">Membrane</keyword>